<accession>A0A5J6LDC6</accession>
<evidence type="ECO:0000313" key="3">
    <source>
        <dbReference type="Proteomes" id="UP000325606"/>
    </source>
</evidence>
<dbReference type="Proteomes" id="UP000325606">
    <property type="component" value="Chromosome"/>
</dbReference>
<feature type="transmembrane region" description="Helical" evidence="1">
    <location>
        <begin position="174"/>
        <end position="197"/>
    </location>
</feature>
<dbReference type="InterPro" id="IPR021296">
    <property type="entry name" value="DUF2868"/>
</dbReference>
<sequence>MKLQLPFWLYPLAFILGLLIGAAALRYTPDGRINLMLVWLVWAGLPFVGACISGLMMFRKQRAPWLLRFSGAQRWQLDSQSQLQLWLKLHQLWCLSALGVLAAFLTLLLFTDLAFGWSSTLVDDPTLIHKITQMISVHWQAYWPSAVPDLALIESTRFIRIAPATEHAVNAGGWWSFLLASLVTYNLLPRILLILVCQLQLRHYSHRLSISSNQPVSASTETALADLRVQDLADWEGVEQLFWEINTSEGLTLGVDSWESDQQRWQALLKRKPSRLVWCIDLRRTPLAEMADRIKQASALGIQQAIQVRDNSLEAPAHARDSWQLFARQHQLVWLEAQ</sequence>
<gene>
    <name evidence="2" type="ORF">F5I99_08095</name>
</gene>
<name>A0A5J6LDC6_9GAMM</name>
<protein>
    <submittedName>
        <fullName evidence="2">DUF2868 domain-containing protein</fullName>
    </submittedName>
</protein>
<organism evidence="2 3">
    <name type="scientific">Nitrincola iocasae</name>
    <dbReference type="NCBI Taxonomy" id="2614693"/>
    <lineage>
        <taxon>Bacteria</taxon>
        <taxon>Pseudomonadati</taxon>
        <taxon>Pseudomonadota</taxon>
        <taxon>Gammaproteobacteria</taxon>
        <taxon>Oceanospirillales</taxon>
        <taxon>Oceanospirillaceae</taxon>
        <taxon>Nitrincola</taxon>
    </lineage>
</organism>
<feature type="transmembrane region" description="Helical" evidence="1">
    <location>
        <begin position="92"/>
        <end position="117"/>
    </location>
</feature>
<dbReference type="KEGG" id="nik:F5I99_08095"/>
<proteinExistence type="predicted"/>
<dbReference type="EMBL" id="CP044222">
    <property type="protein sequence ID" value="QEW06473.1"/>
    <property type="molecule type" value="Genomic_DNA"/>
</dbReference>
<dbReference type="RefSeq" id="WP_151054849.1">
    <property type="nucleotide sequence ID" value="NZ_CP044222.1"/>
</dbReference>
<keyword evidence="1" id="KW-0812">Transmembrane</keyword>
<keyword evidence="3" id="KW-1185">Reference proteome</keyword>
<evidence type="ECO:0000256" key="1">
    <source>
        <dbReference type="SAM" id="Phobius"/>
    </source>
</evidence>
<feature type="transmembrane region" description="Helical" evidence="1">
    <location>
        <begin position="37"/>
        <end position="58"/>
    </location>
</feature>
<dbReference type="Pfam" id="PF11067">
    <property type="entry name" value="DUF2868"/>
    <property type="match status" value="1"/>
</dbReference>
<feature type="transmembrane region" description="Helical" evidence="1">
    <location>
        <begin position="7"/>
        <end position="25"/>
    </location>
</feature>
<evidence type="ECO:0000313" key="2">
    <source>
        <dbReference type="EMBL" id="QEW06473.1"/>
    </source>
</evidence>
<keyword evidence="1" id="KW-0472">Membrane</keyword>
<keyword evidence="1" id="KW-1133">Transmembrane helix</keyword>
<reference evidence="2 3" key="1">
    <citation type="submission" date="2019-09" db="EMBL/GenBank/DDBJ databases">
        <title>Nitrincola iocasae sp. nov., a bacterium isolated from the sediment collected at a cold seep field in South China Sea.</title>
        <authorList>
            <person name="Zhang H."/>
            <person name="Wang H."/>
            <person name="Li C."/>
        </authorList>
    </citation>
    <scope>NUCLEOTIDE SEQUENCE [LARGE SCALE GENOMIC DNA]</scope>
    <source>
        <strain evidence="2 3">KXZD1103</strain>
    </source>
</reference>
<dbReference type="AlphaFoldDB" id="A0A5J6LDC6"/>